<keyword evidence="1" id="KW-0812">Transmembrane</keyword>
<feature type="transmembrane region" description="Helical" evidence="1">
    <location>
        <begin position="12"/>
        <end position="35"/>
    </location>
</feature>
<evidence type="ECO:0000259" key="2">
    <source>
        <dbReference type="Pfam" id="PF02698"/>
    </source>
</evidence>
<dbReference type="Pfam" id="PF02698">
    <property type="entry name" value="DUF218"/>
    <property type="match status" value="1"/>
</dbReference>
<reference evidence="4" key="1">
    <citation type="journal article" date="2019" name="Int. J. Syst. Evol. Microbiol.">
        <title>The Global Catalogue of Microorganisms (GCM) 10K type strain sequencing project: providing services to taxonomists for standard genome sequencing and annotation.</title>
        <authorList>
            <consortium name="The Broad Institute Genomics Platform"/>
            <consortium name="The Broad Institute Genome Sequencing Center for Infectious Disease"/>
            <person name="Wu L."/>
            <person name="Ma J."/>
        </authorList>
    </citation>
    <scope>NUCLEOTIDE SEQUENCE [LARGE SCALE GENOMIC DNA]</scope>
    <source>
        <strain evidence="4">CECT 7698</strain>
    </source>
</reference>
<keyword evidence="4" id="KW-1185">Reference proteome</keyword>
<dbReference type="InterPro" id="IPR051599">
    <property type="entry name" value="Cell_Envelope_Assoc"/>
</dbReference>
<organism evidence="3 4">
    <name type="scientific">Litchfieldella rifensis</name>
    <dbReference type="NCBI Taxonomy" id="762643"/>
    <lineage>
        <taxon>Bacteria</taxon>
        <taxon>Pseudomonadati</taxon>
        <taxon>Pseudomonadota</taxon>
        <taxon>Gammaproteobacteria</taxon>
        <taxon>Oceanospirillales</taxon>
        <taxon>Halomonadaceae</taxon>
        <taxon>Litchfieldella</taxon>
    </lineage>
</organism>
<name>A0ABV7LLW6_9GAMM</name>
<proteinExistence type="predicted"/>
<dbReference type="PANTHER" id="PTHR30336">
    <property type="entry name" value="INNER MEMBRANE PROTEIN, PROBABLE PERMEASE"/>
    <property type="match status" value="1"/>
</dbReference>
<keyword evidence="1" id="KW-1133">Transmembrane helix</keyword>
<sequence>MRRVLQKVLVRLLMSLGVVALLATLLSVGANLWVLSQTQSRIERNLLECTTAPVGIVFGTSYWSRDGGRNPHFEARMSAASRLIGARRVEHLLLSGDNRTRFYNEPVTMWRDLRGRNVRDEDMTLDYAGFSTFDTLARSRKIFGVQRAMLITQSWHLPRAMFIADALGLEVTGCAVPSNHVTGVWRLRVREWLARMATVGDLYLWRRQPHFLGPEEPLQIAPYPAPRPPRYETLDMLD</sequence>
<dbReference type="RefSeq" id="WP_386772210.1">
    <property type="nucleotide sequence ID" value="NZ_JBHRUG010000013.1"/>
</dbReference>
<keyword evidence="1" id="KW-0472">Membrane</keyword>
<dbReference type="Proteomes" id="UP001595579">
    <property type="component" value="Unassembled WGS sequence"/>
</dbReference>
<gene>
    <name evidence="3" type="ORF">ACFOEV_05905</name>
</gene>
<accession>A0ABV7LLW6</accession>
<dbReference type="CDD" id="cd06259">
    <property type="entry name" value="YdcF-like"/>
    <property type="match status" value="1"/>
</dbReference>
<feature type="domain" description="DUF218" evidence="2">
    <location>
        <begin position="56"/>
        <end position="194"/>
    </location>
</feature>
<dbReference type="PANTHER" id="PTHR30336:SF20">
    <property type="entry name" value="DUF218 DOMAIN-CONTAINING PROTEIN"/>
    <property type="match status" value="1"/>
</dbReference>
<comment type="caution">
    <text evidence="3">The sequence shown here is derived from an EMBL/GenBank/DDBJ whole genome shotgun (WGS) entry which is preliminary data.</text>
</comment>
<protein>
    <submittedName>
        <fullName evidence="3">Vancomycin high temperature exclusion protein</fullName>
    </submittedName>
</protein>
<evidence type="ECO:0000313" key="3">
    <source>
        <dbReference type="EMBL" id="MFC3283144.1"/>
    </source>
</evidence>
<dbReference type="InterPro" id="IPR003848">
    <property type="entry name" value="DUF218"/>
</dbReference>
<dbReference type="EMBL" id="JBHRUG010000013">
    <property type="protein sequence ID" value="MFC3283144.1"/>
    <property type="molecule type" value="Genomic_DNA"/>
</dbReference>
<evidence type="ECO:0000256" key="1">
    <source>
        <dbReference type="SAM" id="Phobius"/>
    </source>
</evidence>
<evidence type="ECO:0000313" key="4">
    <source>
        <dbReference type="Proteomes" id="UP001595579"/>
    </source>
</evidence>